<evidence type="ECO:0000313" key="1">
    <source>
        <dbReference type="EMBL" id="PCS19572.1"/>
    </source>
</evidence>
<protein>
    <submittedName>
        <fullName evidence="1">Uncharacterized protein</fullName>
    </submittedName>
</protein>
<name>A0A2A5SUJ4_LACLC</name>
<comment type="caution">
    <text evidence="1">The sequence shown here is derived from an EMBL/GenBank/DDBJ whole genome shotgun (WGS) entry which is preliminary data.</text>
</comment>
<reference evidence="1 2" key="1">
    <citation type="submission" date="2014-12" db="EMBL/GenBank/DDBJ databases">
        <title>Draft genome sequences of 10 type strains of Lactococcus.</title>
        <authorList>
            <person name="Sun Z."/>
            <person name="Zhong Z."/>
            <person name="Liu W."/>
            <person name="Zhang W."/>
            <person name="Zhang H."/>
        </authorList>
    </citation>
    <scope>NUCLEOTIDE SEQUENCE [LARGE SCALE GENOMIC DNA]</scope>
    <source>
        <strain evidence="1 2">DSM 21502</strain>
    </source>
</reference>
<proteinExistence type="predicted"/>
<accession>A0A2A5SUJ4</accession>
<gene>
    <name evidence="1" type="ORF">RU92_GL001903</name>
</gene>
<dbReference type="AlphaFoldDB" id="A0A2A5SUJ4"/>
<dbReference type="SMR" id="A0A2A5SUJ4"/>
<organism evidence="1 2">
    <name type="scientific">Lactococcus cremoris subsp. tructae</name>
    <dbReference type="NCBI Taxonomy" id="542833"/>
    <lineage>
        <taxon>Bacteria</taxon>
        <taxon>Bacillati</taxon>
        <taxon>Bacillota</taxon>
        <taxon>Bacilli</taxon>
        <taxon>Lactobacillales</taxon>
        <taxon>Streptococcaceae</taxon>
        <taxon>Lactococcus</taxon>
    </lineage>
</organism>
<evidence type="ECO:0000313" key="2">
    <source>
        <dbReference type="Proteomes" id="UP000218711"/>
    </source>
</evidence>
<dbReference type="Proteomes" id="UP000218711">
    <property type="component" value="Unassembled WGS sequence"/>
</dbReference>
<sequence>MALQKLNRRFKSDRRLTKKIKTCLKERVFIFLLNQFIKENLEDLMCFGNHTNPSFVLK</sequence>
<dbReference type="EMBL" id="JXKC01000003">
    <property type="protein sequence ID" value="PCS19572.1"/>
    <property type="molecule type" value="Genomic_DNA"/>
</dbReference>